<keyword evidence="2" id="KW-1185">Reference proteome</keyword>
<reference evidence="1 2" key="1">
    <citation type="journal article" date="2016" name="Front. Microbiol.">
        <title>Single-Cell (Meta-)Genomics of a Dimorphic Candidatus Thiomargarita nelsonii Reveals Genomic Plasticity.</title>
        <authorList>
            <person name="Flood B.E."/>
            <person name="Fliss P."/>
            <person name="Jones D.S."/>
            <person name="Dick G.J."/>
            <person name="Jain S."/>
            <person name="Kaster A.K."/>
            <person name="Winkel M."/>
            <person name="Mussmann M."/>
            <person name="Bailey J."/>
        </authorList>
    </citation>
    <scope>NUCLEOTIDE SEQUENCE [LARGE SCALE GENOMIC DNA]</scope>
    <source>
        <strain evidence="1">Hydrate Ridge</strain>
    </source>
</reference>
<name>A0A4E0RT90_9GAMM</name>
<protein>
    <submittedName>
        <fullName evidence="1">Uncharacterized protein</fullName>
    </submittedName>
</protein>
<comment type="caution">
    <text evidence="1">The sequence shown here is derived from an EMBL/GenBank/DDBJ whole genome shotgun (WGS) entry which is preliminary data.</text>
</comment>
<sequence length="97" mass="11155">MLTSNVLEKGLICQEQIEEVVAMALETLKTLMVDCQTPLESRLQLAFRFFEIFGTDNKEHIMCGIEKNARRIENNAHQLSDIKNLLKQALETKHEPL</sequence>
<evidence type="ECO:0000313" key="2">
    <source>
        <dbReference type="Proteomes" id="UP000030428"/>
    </source>
</evidence>
<organism evidence="1 2">
    <name type="scientific">Candidatus Thiomargarita nelsonii</name>
    <dbReference type="NCBI Taxonomy" id="1003181"/>
    <lineage>
        <taxon>Bacteria</taxon>
        <taxon>Pseudomonadati</taxon>
        <taxon>Pseudomonadota</taxon>
        <taxon>Gammaproteobacteria</taxon>
        <taxon>Thiotrichales</taxon>
        <taxon>Thiotrichaceae</taxon>
        <taxon>Thiomargarita</taxon>
    </lineage>
</organism>
<proteinExistence type="predicted"/>
<evidence type="ECO:0000313" key="1">
    <source>
        <dbReference type="EMBL" id="TGO03274.1"/>
    </source>
</evidence>
<accession>A0A4E0RT90</accession>
<dbReference type="EMBL" id="JSZA02000029">
    <property type="protein sequence ID" value="TGO03274.1"/>
    <property type="molecule type" value="Genomic_DNA"/>
</dbReference>
<dbReference type="Proteomes" id="UP000030428">
    <property type="component" value="Unassembled WGS sequence"/>
</dbReference>
<gene>
    <name evidence="1" type="ORF">PN36_09705</name>
</gene>
<dbReference type="AlphaFoldDB" id="A0A4E0RT90"/>